<evidence type="ECO:0000256" key="1">
    <source>
        <dbReference type="SAM" id="MobiDB-lite"/>
    </source>
</evidence>
<dbReference type="EMBL" id="JXTB01000020">
    <property type="protein sequence ID" value="PON76084.1"/>
    <property type="molecule type" value="Genomic_DNA"/>
</dbReference>
<organism evidence="2 3">
    <name type="scientific">Parasponia andersonii</name>
    <name type="common">Sponia andersonii</name>
    <dbReference type="NCBI Taxonomy" id="3476"/>
    <lineage>
        <taxon>Eukaryota</taxon>
        <taxon>Viridiplantae</taxon>
        <taxon>Streptophyta</taxon>
        <taxon>Embryophyta</taxon>
        <taxon>Tracheophyta</taxon>
        <taxon>Spermatophyta</taxon>
        <taxon>Magnoliopsida</taxon>
        <taxon>eudicotyledons</taxon>
        <taxon>Gunneridae</taxon>
        <taxon>Pentapetalae</taxon>
        <taxon>rosids</taxon>
        <taxon>fabids</taxon>
        <taxon>Rosales</taxon>
        <taxon>Cannabaceae</taxon>
        <taxon>Parasponia</taxon>
    </lineage>
</organism>
<keyword evidence="3" id="KW-1185">Reference proteome</keyword>
<accession>A0A2P5DS22</accession>
<proteinExistence type="predicted"/>
<feature type="region of interest" description="Disordered" evidence="1">
    <location>
        <begin position="1"/>
        <end position="21"/>
    </location>
</feature>
<gene>
    <name evidence="2" type="ORF">PanWU01x14_038000</name>
</gene>
<reference evidence="3" key="1">
    <citation type="submission" date="2016-06" db="EMBL/GenBank/DDBJ databases">
        <title>Parallel loss of symbiosis genes in relatives of nitrogen-fixing non-legume Parasponia.</title>
        <authorList>
            <person name="Van Velzen R."/>
            <person name="Holmer R."/>
            <person name="Bu F."/>
            <person name="Rutten L."/>
            <person name="Van Zeijl A."/>
            <person name="Liu W."/>
            <person name="Santuari L."/>
            <person name="Cao Q."/>
            <person name="Sharma T."/>
            <person name="Shen D."/>
            <person name="Roswanjaya Y."/>
            <person name="Wardhani T."/>
            <person name="Kalhor M.S."/>
            <person name="Jansen J."/>
            <person name="Van den Hoogen J."/>
            <person name="Gungor B."/>
            <person name="Hartog M."/>
            <person name="Hontelez J."/>
            <person name="Verver J."/>
            <person name="Yang W.-C."/>
            <person name="Schijlen E."/>
            <person name="Repin R."/>
            <person name="Schilthuizen M."/>
            <person name="Schranz E."/>
            <person name="Heidstra R."/>
            <person name="Miyata K."/>
            <person name="Fedorova E."/>
            <person name="Kohlen W."/>
            <person name="Bisseling T."/>
            <person name="Smit S."/>
            <person name="Geurts R."/>
        </authorList>
    </citation>
    <scope>NUCLEOTIDE SEQUENCE [LARGE SCALE GENOMIC DNA]</scope>
    <source>
        <strain evidence="3">cv. WU1-14</strain>
    </source>
</reference>
<dbReference type="OrthoDB" id="1422241at2759"/>
<dbReference type="AlphaFoldDB" id="A0A2P5DS22"/>
<evidence type="ECO:0000313" key="2">
    <source>
        <dbReference type="EMBL" id="PON76084.1"/>
    </source>
</evidence>
<comment type="caution">
    <text evidence="2">The sequence shown here is derived from an EMBL/GenBank/DDBJ whole genome shotgun (WGS) entry which is preliminary data.</text>
</comment>
<dbReference type="Proteomes" id="UP000237105">
    <property type="component" value="Unassembled WGS sequence"/>
</dbReference>
<name>A0A2P5DS22_PARAD</name>
<sequence>MEDYNHEDPPLAKTPSEKNRETTIKQRMLKEYINPVSTQPKFCIKNFQLDVAFELKSRMIKLLPKFHGHPNEDSHRHLSDFRVAYLSMKLARVTKEQVRLRAFPLSHIKWLY</sequence>
<protein>
    <submittedName>
        <fullName evidence="2">Uncharacterized protein</fullName>
    </submittedName>
</protein>
<evidence type="ECO:0000313" key="3">
    <source>
        <dbReference type="Proteomes" id="UP000237105"/>
    </source>
</evidence>